<accession>Q54IQ6</accession>
<name>Q54IQ6_DICDI</name>
<dbReference type="dictyBase" id="DDB_G0288587"/>
<dbReference type="Proteomes" id="UP000002195">
    <property type="component" value="Unassembled WGS sequence"/>
</dbReference>
<proteinExistence type="predicted"/>
<dbReference type="AlphaFoldDB" id="Q54IQ6"/>
<dbReference type="VEuPathDB" id="AmoebaDB:DDB_G0288587"/>
<sequence length="237" mass="28602">MSKPDESYEDLNEDYKKIKYETKIKNKEIYNLSLVSKQFFKVLSKKLEDKTFPLFVPILDQNGKRSFDYKPPKVFHYETIKQVKYNSTKYEFFSVVDIFTIDFTKCDDFDKKHITPIIISQLLLPTLPSLKYTNIENILPNSSSNRYRFYIIFDFYTAIEEIKLSFLFQAKDSDYDRQSKLKYFFNSIWLLIKRKSKKNQIKFQVKLCMHKDTHFERYFNSLTDISKNQIKVTLIYI</sequence>
<dbReference type="InParanoid" id="Q54IQ6"/>
<dbReference type="PaxDb" id="44689-DDB0188007"/>
<dbReference type="EMBL" id="AAFI02000117">
    <property type="protein sequence ID" value="EAL63153.1"/>
    <property type="molecule type" value="Genomic_DNA"/>
</dbReference>
<organism evidence="1 2">
    <name type="scientific">Dictyostelium discoideum</name>
    <name type="common">Social amoeba</name>
    <dbReference type="NCBI Taxonomy" id="44689"/>
    <lineage>
        <taxon>Eukaryota</taxon>
        <taxon>Amoebozoa</taxon>
        <taxon>Evosea</taxon>
        <taxon>Eumycetozoa</taxon>
        <taxon>Dictyostelia</taxon>
        <taxon>Dictyosteliales</taxon>
        <taxon>Dictyosteliaceae</taxon>
        <taxon>Dictyostelium</taxon>
    </lineage>
</organism>
<dbReference type="HOGENOM" id="CLU_1172515_0_0_1"/>
<evidence type="ECO:0000313" key="2">
    <source>
        <dbReference type="Proteomes" id="UP000002195"/>
    </source>
</evidence>
<dbReference type="RefSeq" id="XP_636658.1">
    <property type="nucleotide sequence ID" value="XM_631566.1"/>
</dbReference>
<protein>
    <submittedName>
        <fullName evidence="1">Uncharacterized protein</fullName>
    </submittedName>
</protein>
<dbReference type="GeneID" id="8626704"/>
<dbReference type="STRING" id="44689.Q54IQ6"/>
<reference evidence="1 2" key="1">
    <citation type="journal article" date="2005" name="Nature">
        <title>The genome of the social amoeba Dictyostelium discoideum.</title>
        <authorList>
            <consortium name="The Dictyostelium discoideum Sequencing Consortium"/>
            <person name="Eichinger L."/>
            <person name="Pachebat J.A."/>
            <person name="Glockner G."/>
            <person name="Rajandream M.A."/>
            <person name="Sucgang R."/>
            <person name="Berriman M."/>
            <person name="Song J."/>
            <person name="Olsen R."/>
            <person name="Szafranski K."/>
            <person name="Xu Q."/>
            <person name="Tunggal B."/>
            <person name="Kummerfeld S."/>
            <person name="Madera M."/>
            <person name="Konfortov B.A."/>
            <person name="Rivero F."/>
            <person name="Bankier A.T."/>
            <person name="Lehmann R."/>
            <person name="Hamlin N."/>
            <person name="Davies R."/>
            <person name="Gaudet P."/>
            <person name="Fey P."/>
            <person name="Pilcher K."/>
            <person name="Chen G."/>
            <person name="Saunders D."/>
            <person name="Sodergren E."/>
            <person name="Davis P."/>
            <person name="Kerhornou A."/>
            <person name="Nie X."/>
            <person name="Hall N."/>
            <person name="Anjard C."/>
            <person name="Hemphill L."/>
            <person name="Bason N."/>
            <person name="Farbrother P."/>
            <person name="Desany B."/>
            <person name="Just E."/>
            <person name="Morio T."/>
            <person name="Rost R."/>
            <person name="Churcher C."/>
            <person name="Cooper J."/>
            <person name="Haydock S."/>
            <person name="van Driessche N."/>
            <person name="Cronin A."/>
            <person name="Goodhead I."/>
            <person name="Muzny D."/>
            <person name="Mourier T."/>
            <person name="Pain A."/>
            <person name="Lu M."/>
            <person name="Harper D."/>
            <person name="Lindsay R."/>
            <person name="Hauser H."/>
            <person name="James K."/>
            <person name="Quiles M."/>
            <person name="Madan Babu M."/>
            <person name="Saito T."/>
            <person name="Buchrieser C."/>
            <person name="Wardroper A."/>
            <person name="Felder M."/>
            <person name="Thangavelu M."/>
            <person name="Johnson D."/>
            <person name="Knights A."/>
            <person name="Loulseged H."/>
            <person name="Mungall K."/>
            <person name="Oliver K."/>
            <person name="Price C."/>
            <person name="Quail M.A."/>
            <person name="Urushihara H."/>
            <person name="Hernandez J."/>
            <person name="Rabbinowitsch E."/>
            <person name="Steffen D."/>
            <person name="Sanders M."/>
            <person name="Ma J."/>
            <person name="Kohara Y."/>
            <person name="Sharp S."/>
            <person name="Simmonds M."/>
            <person name="Spiegler S."/>
            <person name="Tivey A."/>
            <person name="Sugano S."/>
            <person name="White B."/>
            <person name="Walker D."/>
            <person name="Woodward J."/>
            <person name="Winckler T."/>
            <person name="Tanaka Y."/>
            <person name="Shaulsky G."/>
            <person name="Schleicher M."/>
            <person name="Weinstock G."/>
            <person name="Rosenthal A."/>
            <person name="Cox E.C."/>
            <person name="Chisholm R.L."/>
            <person name="Gibbs R."/>
            <person name="Loomis W.F."/>
            <person name="Platzer M."/>
            <person name="Kay R.R."/>
            <person name="Williams J."/>
            <person name="Dear P.H."/>
            <person name="Noegel A.A."/>
            <person name="Barrell B."/>
            <person name="Kuspa A."/>
        </authorList>
    </citation>
    <scope>NUCLEOTIDE SEQUENCE [LARGE SCALE GENOMIC DNA]</scope>
    <source>
        <strain evidence="1 2">AX4</strain>
    </source>
</reference>
<gene>
    <name evidence="1" type="ORF">DDB_G0288587</name>
</gene>
<dbReference type="KEGG" id="ddi:DDB_G0288587"/>
<evidence type="ECO:0000313" key="1">
    <source>
        <dbReference type="EMBL" id="EAL63153.1"/>
    </source>
</evidence>
<comment type="caution">
    <text evidence="1">The sequence shown here is derived from an EMBL/GenBank/DDBJ whole genome shotgun (WGS) entry which is preliminary data.</text>
</comment>
<keyword evidence="2" id="KW-1185">Reference proteome</keyword>